<dbReference type="InterPro" id="IPR052534">
    <property type="entry name" value="Extracell_DNA_Util/SecSys_Comp"/>
</dbReference>
<dbReference type="InterPro" id="IPR007813">
    <property type="entry name" value="PilN"/>
</dbReference>
<dbReference type="PANTHER" id="PTHR40278">
    <property type="entry name" value="DNA UTILIZATION PROTEIN HOFN"/>
    <property type="match status" value="1"/>
</dbReference>
<accession>A0ABU6JSZ9</accession>
<proteinExistence type="predicted"/>
<dbReference type="RefSeq" id="WP_327618741.1">
    <property type="nucleotide sequence ID" value="NZ_JAYWTM010000014.1"/>
</dbReference>
<dbReference type="Pfam" id="PF05137">
    <property type="entry name" value="PilN"/>
    <property type="match status" value="1"/>
</dbReference>
<keyword evidence="1" id="KW-1133">Transmembrane helix</keyword>
<dbReference type="EMBL" id="JAYWTM010000014">
    <property type="protein sequence ID" value="MEC5343833.1"/>
    <property type="molecule type" value="Genomic_DNA"/>
</dbReference>
<evidence type="ECO:0000313" key="2">
    <source>
        <dbReference type="EMBL" id="MEC5343833.1"/>
    </source>
</evidence>
<evidence type="ECO:0000256" key="1">
    <source>
        <dbReference type="SAM" id="Phobius"/>
    </source>
</evidence>
<keyword evidence="1" id="KW-0472">Membrane</keyword>
<dbReference type="Proteomes" id="UP001309705">
    <property type="component" value="Unassembled WGS sequence"/>
</dbReference>
<keyword evidence="3" id="KW-1185">Reference proteome</keyword>
<organism evidence="2 3">
    <name type="scientific">Brenneria populi</name>
    <dbReference type="NCBI Taxonomy" id="1505588"/>
    <lineage>
        <taxon>Bacteria</taxon>
        <taxon>Pseudomonadati</taxon>
        <taxon>Pseudomonadota</taxon>
        <taxon>Gammaproteobacteria</taxon>
        <taxon>Enterobacterales</taxon>
        <taxon>Pectobacteriaceae</taxon>
        <taxon>Brenneria</taxon>
    </lineage>
</organism>
<evidence type="ECO:0000313" key="3">
    <source>
        <dbReference type="Proteomes" id="UP001309705"/>
    </source>
</evidence>
<protein>
    <submittedName>
        <fullName evidence="2">PilN domain-containing protein</fullName>
    </submittedName>
</protein>
<reference evidence="2 3" key="1">
    <citation type="journal article" date="2017" name="Int. J. Syst. Evol. Microbiol.">
        <title>Brenneria populi subsp. brevivirga subsp. nov. isolated from symptomatic bark of Populus x euramericana canker, and description of Brenneria populi subsp. populi subsp. nov.</title>
        <authorList>
            <person name="Zheng M.H."/>
            <person name="Piao C.G."/>
            <person name="Xue H."/>
            <person name="Guo M.W."/>
            <person name="Li Y."/>
        </authorList>
    </citation>
    <scope>NUCLEOTIDE SEQUENCE [LARGE SCALE GENOMIC DNA]</scope>
    <source>
        <strain evidence="2 3">D9-5</strain>
    </source>
</reference>
<comment type="caution">
    <text evidence="2">The sequence shown here is derived from an EMBL/GenBank/DDBJ whole genome shotgun (WGS) entry which is preliminary data.</text>
</comment>
<name>A0ABU6JSZ9_9GAMM</name>
<sequence length="188" mass="21990">MQLVNLLPWRRQRLRRRARRWLALLLLQLTLAAIALAGFYWFWHQQRLILQRELSDLAAQQRRLTLQHQQTRLMWHRLRDYQAQRDADEAALRHNRRYLNLLEQLGAMAPKGLWLTELADRGDSMLISGLSANDSDITGLNRSLARHPDLARVRVLQARRQNDRTPLLFSLQADWALADSTTDGRAGD</sequence>
<keyword evidence="1" id="KW-0812">Transmembrane</keyword>
<dbReference type="PANTHER" id="PTHR40278:SF1">
    <property type="entry name" value="DNA UTILIZATION PROTEIN HOFN"/>
    <property type="match status" value="1"/>
</dbReference>
<feature type="transmembrane region" description="Helical" evidence="1">
    <location>
        <begin position="21"/>
        <end position="43"/>
    </location>
</feature>
<gene>
    <name evidence="2" type="ORF">VSX58_14665</name>
</gene>